<dbReference type="RefSeq" id="WP_049598938.1">
    <property type="nucleotide sequence ID" value="NZ_CHJS01000039.1"/>
</dbReference>
<dbReference type="PROSITE" id="PS51750">
    <property type="entry name" value="BRO_N"/>
    <property type="match status" value="1"/>
</dbReference>
<dbReference type="Pfam" id="PF02498">
    <property type="entry name" value="Bro-N"/>
    <property type="match status" value="1"/>
</dbReference>
<dbReference type="AlphaFoldDB" id="A0A0T9PT79"/>
<dbReference type="SMART" id="SM01040">
    <property type="entry name" value="Bro-N"/>
    <property type="match status" value="1"/>
</dbReference>
<evidence type="ECO:0000259" key="1">
    <source>
        <dbReference type="PROSITE" id="PS51750"/>
    </source>
</evidence>
<dbReference type="InterPro" id="IPR003497">
    <property type="entry name" value="BRO_N_domain"/>
</dbReference>
<sequence length="216" mass="24768">MKSIANNQLQFHNTKFHPIQEGSQIWLASSELAAALQYKSAKSITNLFNENKDEFTPAMSLVIESMTNGINNKLRARRVRIFSLRGAHLVAMFARTVVAKKFRRWVLDLLDREVSIGYQGAFWKKSYTLTINTDELCSLAWLYKAANHMREEAEIVSEGLSKLHSPFGASLWTMATEYERTLEDARVILSREIGNIREEDLTDIGWQRVLPSIHVH</sequence>
<dbReference type="Proteomes" id="UP000038204">
    <property type="component" value="Unassembled WGS sequence"/>
</dbReference>
<accession>A0A0T9PT79</accession>
<evidence type="ECO:0000313" key="2">
    <source>
        <dbReference type="EMBL" id="CNH80712.1"/>
    </source>
</evidence>
<dbReference type="Pfam" id="PF10548">
    <property type="entry name" value="P22_AR_C"/>
    <property type="match status" value="1"/>
</dbReference>
<reference evidence="2 3" key="1">
    <citation type="submission" date="2015-03" db="EMBL/GenBank/DDBJ databases">
        <authorList>
            <person name="Murphy D."/>
        </authorList>
    </citation>
    <scope>NUCLEOTIDE SEQUENCE [LARGE SCALE GENOMIC DNA]</scope>
    <source>
        <strain evidence="2 3">Y233</strain>
    </source>
</reference>
<gene>
    <name evidence="2" type="ORF">ERS008667_01582</name>
</gene>
<protein>
    <submittedName>
        <fullName evidence="2">p22AR C-terminal domain</fullName>
    </submittedName>
</protein>
<evidence type="ECO:0000313" key="3">
    <source>
        <dbReference type="Proteomes" id="UP000038204"/>
    </source>
</evidence>
<name>A0A0T9PT79_9GAMM</name>
<organism evidence="2 3">
    <name type="scientific">Yersinia similis</name>
    <dbReference type="NCBI Taxonomy" id="367190"/>
    <lineage>
        <taxon>Bacteria</taxon>
        <taxon>Pseudomonadati</taxon>
        <taxon>Pseudomonadota</taxon>
        <taxon>Gammaproteobacteria</taxon>
        <taxon>Enterobacterales</taxon>
        <taxon>Yersiniaceae</taxon>
        <taxon>Yersinia</taxon>
    </lineage>
</organism>
<proteinExistence type="predicted"/>
<feature type="domain" description="Bro-N" evidence="1">
    <location>
        <begin position="1"/>
        <end position="120"/>
    </location>
</feature>
<dbReference type="InterPro" id="IPR018876">
    <property type="entry name" value="Phage_P22_antirepressor_C"/>
</dbReference>
<dbReference type="EMBL" id="CQBK01000009">
    <property type="protein sequence ID" value="CNH80712.1"/>
    <property type="molecule type" value="Genomic_DNA"/>
</dbReference>